<dbReference type="GO" id="GO:0006508">
    <property type="term" value="P:proteolysis"/>
    <property type="evidence" value="ECO:0007669"/>
    <property type="project" value="UniProtKB-KW"/>
</dbReference>
<dbReference type="OrthoDB" id="9937281at2759"/>
<keyword evidence="4 13" id="KW-0645">Protease</keyword>
<dbReference type="KEGG" id="char:105892739"/>
<dbReference type="PROSITE" id="PS01186">
    <property type="entry name" value="EGF_2"/>
    <property type="match status" value="2"/>
</dbReference>
<keyword evidence="8 11" id="KW-1015">Disulfide bond</keyword>
<evidence type="ECO:0000256" key="4">
    <source>
        <dbReference type="ARBA" id="ARBA00022670"/>
    </source>
</evidence>
<evidence type="ECO:0000256" key="2">
    <source>
        <dbReference type="ARBA" id="ARBA00022525"/>
    </source>
</evidence>
<gene>
    <name evidence="20" type="primary">LOC105892739</name>
</gene>
<dbReference type="PANTHER" id="PTHR24264:SF40">
    <property type="entry name" value="HYALURONAN-BINDING PROTEIN 2"/>
    <property type="match status" value="1"/>
</dbReference>
<keyword evidence="6 13" id="KW-0378">Hydrolase</keyword>
<organism evidence="19 20">
    <name type="scientific">Clupea harengus</name>
    <name type="common">Atlantic herring</name>
    <dbReference type="NCBI Taxonomy" id="7950"/>
    <lineage>
        <taxon>Eukaryota</taxon>
        <taxon>Metazoa</taxon>
        <taxon>Chordata</taxon>
        <taxon>Craniata</taxon>
        <taxon>Vertebrata</taxon>
        <taxon>Euteleostomi</taxon>
        <taxon>Actinopterygii</taxon>
        <taxon>Neopterygii</taxon>
        <taxon>Teleostei</taxon>
        <taxon>Clupei</taxon>
        <taxon>Clupeiformes</taxon>
        <taxon>Clupeoidei</taxon>
        <taxon>Clupeidae</taxon>
        <taxon>Clupea</taxon>
    </lineage>
</organism>
<dbReference type="Pfam" id="PF00051">
    <property type="entry name" value="Kringle"/>
    <property type="match status" value="1"/>
</dbReference>
<keyword evidence="5 15" id="KW-0732">Signal</keyword>
<dbReference type="InterPro" id="IPR001314">
    <property type="entry name" value="Peptidase_S1A"/>
</dbReference>
<evidence type="ECO:0000313" key="20">
    <source>
        <dbReference type="RefSeq" id="XP_012674498.2"/>
    </source>
</evidence>
<dbReference type="PANTHER" id="PTHR24264">
    <property type="entry name" value="TRYPSIN-RELATED"/>
    <property type="match status" value="1"/>
</dbReference>
<keyword evidence="2" id="KW-0964">Secreted</keyword>
<dbReference type="InterPro" id="IPR001254">
    <property type="entry name" value="Trypsin_dom"/>
</dbReference>
<feature type="region of interest" description="Disordered" evidence="14">
    <location>
        <begin position="23"/>
        <end position="66"/>
    </location>
</feature>
<dbReference type="InterPro" id="IPR033116">
    <property type="entry name" value="TRYPSIN_SER"/>
</dbReference>
<evidence type="ECO:0000256" key="12">
    <source>
        <dbReference type="PROSITE-ProRule" id="PRU00121"/>
    </source>
</evidence>
<dbReference type="SUPFAM" id="SSF50494">
    <property type="entry name" value="Trypsin-like serine proteases"/>
    <property type="match status" value="1"/>
</dbReference>
<dbReference type="PRINTS" id="PR00722">
    <property type="entry name" value="CHYMOTRYPSIN"/>
</dbReference>
<dbReference type="FunFam" id="2.40.10.10:FF:000003">
    <property type="entry name" value="Transmembrane serine protease 3"/>
    <property type="match status" value="1"/>
</dbReference>
<keyword evidence="19" id="KW-1185">Reference proteome</keyword>
<comment type="caution">
    <text evidence="11">Lacks conserved residue(s) required for the propagation of feature annotation.</text>
</comment>
<dbReference type="PROSITE" id="PS00134">
    <property type="entry name" value="TRYPSIN_HIS"/>
    <property type="match status" value="1"/>
</dbReference>
<evidence type="ECO:0000256" key="10">
    <source>
        <dbReference type="ARBA" id="ARBA00038868"/>
    </source>
</evidence>
<dbReference type="SMART" id="SM00020">
    <property type="entry name" value="Tryp_SPc"/>
    <property type="match status" value="1"/>
</dbReference>
<evidence type="ECO:0000256" key="7">
    <source>
        <dbReference type="ARBA" id="ARBA00022825"/>
    </source>
</evidence>
<dbReference type="SUPFAM" id="SSF57196">
    <property type="entry name" value="EGF/Laminin"/>
    <property type="match status" value="1"/>
</dbReference>
<feature type="compositionally biased region" description="Basic and acidic residues" evidence="14">
    <location>
        <begin position="42"/>
        <end position="55"/>
    </location>
</feature>
<comment type="catalytic activity">
    <reaction evidence="9">
        <text>Preferential cleavage: Arg-|-Xaa, Lys-|-Xaa.</text>
        <dbReference type="EC" id="3.4.21.4"/>
    </reaction>
</comment>
<evidence type="ECO:0000256" key="5">
    <source>
        <dbReference type="ARBA" id="ARBA00022729"/>
    </source>
</evidence>
<dbReference type="SMART" id="SM00181">
    <property type="entry name" value="EGF"/>
    <property type="match status" value="3"/>
</dbReference>
<dbReference type="CDD" id="cd00108">
    <property type="entry name" value="KR"/>
    <property type="match status" value="1"/>
</dbReference>
<evidence type="ECO:0000259" key="16">
    <source>
        <dbReference type="PROSITE" id="PS50026"/>
    </source>
</evidence>
<feature type="domain" description="EGF-like" evidence="16">
    <location>
        <begin position="76"/>
        <end position="113"/>
    </location>
</feature>
<dbReference type="InterPro" id="IPR009003">
    <property type="entry name" value="Peptidase_S1_PA"/>
</dbReference>
<dbReference type="InterPro" id="IPR000742">
    <property type="entry name" value="EGF"/>
</dbReference>
<dbReference type="GO" id="GO:0033993">
    <property type="term" value="P:response to lipid"/>
    <property type="evidence" value="ECO:0007669"/>
    <property type="project" value="UniProtKB-ARBA"/>
</dbReference>
<dbReference type="AlphaFoldDB" id="A0A6P3VLT4"/>
<evidence type="ECO:0000256" key="14">
    <source>
        <dbReference type="SAM" id="MobiDB-lite"/>
    </source>
</evidence>
<dbReference type="GeneID" id="105892739"/>
<keyword evidence="7 13" id="KW-0720">Serine protease</keyword>
<keyword evidence="11" id="KW-0245">EGF-like domain</keyword>
<feature type="signal peptide" evidence="15">
    <location>
        <begin position="1"/>
        <end position="21"/>
    </location>
</feature>
<dbReference type="InterPro" id="IPR043504">
    <property type="entry name" value="Peptidase_S1_PA_chymotrypsin"/>
</dbReference>
<dbReference type="InterPro" id="IPR018114">
    <property type="entry name" value="TRYPSIN_HIS"/>
</dbReference>
<accession>A0A6P3VLT4</accession>
<dbReference type="Pfam" id="PF00008">
    <property type="entry name" value="EGF"/>
    <property type="match status" value="2"/>
</dbReference>
<proteinExistence type="predicted"/>
<dbReference type="GO" id="GO:0004252">
    <property type="term" value="F:serine-type endopeptidase activity"/>
    <property type="evidence" value="ECO:0007669"/>
    <property type="project" value="UniProtKB-EC"/>
</dbReference>
<evidence type="ECO:0000256" key="15">
    <source>
        <dbReference type="SAM" id="SignalP"/>
    </source>
</evidence>
<evidence type="ECO:0000259" key="17">
    <source>
        <dbReference type="PROSITE" id="PS50070"/>
    </source>
</evidence>
<dbReference type="EC" id="3.4.21.4" evidence="10"/>
<comment type="subcellular location">
    <subcellularLocation>
        <location evidence="1">Secreted</location>
        <location evidence="1">Extracellular space</location>
    </subcellularLocation>
</comment>
<dbReference type="PROSITE" id="PS50240">
    <property type="entry name" value="TRYPSIN_DOM"/>
    <property type="match status" value="1"/>
</dbReference>
<name>A0A6P3VLT4_CLUHA</name>
<evidence type="ECO:0000256" key="3">
    <source>
        <dbReference type="ARBA" id="ARBA00022572"/>
    </source>
</evidence>
<evidence type="ECO:0000256" key="8">
    <source>
        <dbReference type="ARBA" id="ARBA00023157"/>
    </source>
</evidence>
<dbReference type="PROSITE" id="PS00022">
    <property type="entry name" value="EGF_1"/>
    <property type="match status" value="2"/>
</dbReference>
<feature type="domain" description="EGF-like" evidence="16">
    <location>
        <begin position="153"/>
        <end position="189"/>
    </location>
</feature>
<dbReference type="RefSeq" id="XP_012674498.2">
    <property type="nucleotide sequence ID" value="XM_012819044.3"/>
</dbReference>
<dbReference type="PROSITE" id="PS50070">
    <property type="entry name" value="KRINGLE_2"/>
    <property type="match status" value="1"/>
</dbReference>
<evidence type="ECO:0000256" key="11">
    <source>
        <dbReference type="PROSITE-ProRule" id="PRU00076"/>
    </source>
</evidence>
<dbReference type="Gene3D" id="2.40.10.10">
    <property type="entry name" value="Trypsin-like serine proteases"/>
    <property type="match status" value="1"/>
</dbReference>
<dbReference type="InterPro" id="IPR038178">
    <property type="entry name" value="Kringle_sf"/>
</dbReference>
<protein>
    <recommendedName>
        <fullName evidence="10">trypsin</fullName>
        <ecNumber evidence="10">3.4.21.4</ecNumber>
    </recommendedName>
</protein>
<dbReference type="Gene3D" id="2.40.20.10">
    <property type="entry name" value="Plasminogen Kringle 4"/>
    <property type="match status" value="1"/>
</dbReference>
<feature type="compositionally biased region" description="Acidic residues" evidence="14">
    <location>
        <begin position="56"/>
        <end position="65"/>
    </location>
</feature>
<reference evidence="20" key="1">
    <citation type="submission" date="2025-08" db="UniProtKB">
        <authorList>
            <consortium name="RefSeq"/>
        </authorList>
    </citation>
    <scope>IDENTIFICATION</scope>
</reference>
<dbReference type="InterPro" id="IPR013806">
    <property type="entry name" value="Kringle-like"/>
</dbReference>
<dbReference type="InterPro" id="IPR050127">
    <property type="entry name" value="Serine_Proteases_S1"/>
</dbReference>
<evidence type="ECO:0000256" key="1">
    <source>
        <dbReference type="ARBA" id="ARBA00004239"/>
    </source>
</evidence>
<dbReference type="Proteomes" id="UP000515152">
    <property type="component" value="Chromosome 13"/>
</dbReference>
<dbReference type="PROSITE" id="PS00021">
    <property type="entry name" value="KRINGLE_1"/>
    <property type="match status" value="1"/>
</dbReference>
<dbReference type="SUPFAM" id="SSF57440">
    <property type="entry name" value="Kringle-like"/>
    <property type="match status" value="1"/>
</dbReference>
<evidence type="ECO:0000256" key="9">
    <source>
        <dbReference type="ARBA" id="ARBA00036320"/>
    </source>
</evidence>
<dbReference type="CDD" id="cd00054">
    <property type="entry name" value="EGF_CA"/>
    <property type="match status" value="1"/>
</dbReference>
<feature type="chain" id="PRO_5028296379" description="trypsin" evidence="15">
    <location>
        <begin position="22"/>
        <end position="607"/>
    </location>
</feature>
<dbReference type="GO" id="GO:1901701">
    <property type="term" value="P:cellular response to oxygen-containing compound"/>
    <property type="evidence" value="ECO:0007669"/>
    <property type="project" value="UniProtKB-ARBA"/>
</dbReference>
<feature type="compositionally biased region" description="Basic residues" evidence="14">
    <location>
        <begin position="30"/>
        <end position="41"/>
    </location>
</feature>
<feature type="disulfide bond" evidence="11">
    <location>
        <begin position="103"/>
        <end position="112"/>
    </location>
</feature>
<dbReference type="PROSITE" id="PS00135">
    <property type="entry name" value="TRYPSIN_SER"/>
    <property type="match status" value="1"/>
</dbReference>
<evidence type="ECO:0000256" key="6">
    <source>
        <dbReference type="ARBA" id="ARBA00022801"/>
    </source>
</evidence>
<dbReference type="SMART" id="SM00130">
    <property type="entry name" value="KR"/>
    <property type="match status" value="1"/>
</dbReference>
<evidence type="ECO:0000256" key="13">
    <source>
        <dbReference type="RuleBase" id="RU363034"/>
    </source>
</evidence>
<feature type="domain" description="Peptidase S1" evidence="18">
    <location>
        <begin position="363"/>
        <end position="604"/>
    </location>
</feature>
<dbReference type="GO" id="GO:0005615">
    <property type="term" value="C:extracellular space"/>
    <property type="evidence" value="ECO:0007669"/>
    <property type="project" value="TreeGrafter"/>
</dbReference>
<dbReference type="InterPro" id="IPR018056">
    <property type="entry name" value="Kringle_CS"/>
</dbReference>
<feature type="domain" description="Kringle" evidence="17">
    <location>
        <begin position="194"/>
        <end position="276"/>
    </location>
</feature>
<sequence length="607" mass="67039">MDARLFILLVFLLAFINQAELKKKHDDKPGRHKSKRGKHRGRVEDFVRDYDVPEDPKDDDDDDEHDSGWLFEMQDLRGPCDPNPCLHDGTCEEKRGDKFKCNCPKPFKGRRCEKSKKVCKRKTCGHGTCVLTSTAPYYECKCKEPFKLPNCKLNAACDPSPCLNGGECIKDGRDFDCVCPDNFNGSLCHVGPDDCYEGDGESYRGKVSETEDGDECLYWNSHFLIQNGVNPFSAFEDADGLAAHNFCRNPDGDVKPWCFIRRRKRLRWEHCDVRKCQDDVSPAPTEPQLDTEDPTTSPVIFPAQPTTVPIILVPTTADGGPTTVPIRPTILVATTAEGGPTSGPSRSFATCGKPQPRRMLNRIYGGMKAIPGARPWQVSLQVRIRGSRQDFRHICGAVLIQSCWVLTAAHCITQNNEMQVVLGGLDLGKKESFEQTVAVEMAIVHEKYRETSSAVYNDIALLRLKATDGMCATESQYVKAVCLPNTTLADGTECSIAGWGATPESEFGSSQLMDADVLVISDDRCSDRKVYGNILDKSMFCAGYLEGGIDSCQGDSGGPLTCEMEGTHFLYGLVSWGDSCGKANKPGVYANVIHFLDWIISKTGALF</sequence>
<evidence type="ECO:0000259" key="18">
    <source>
        <dbReference type="PROSITE" id="PS50240"/>
    </source>
</evidence>
<dbReference type="PROSITE" id="PS50026">
    <property type="entry name" value="EGF_3"/>
    <property type="match status" value="2"/>
</dbReference>
<dbReference type="Pfam" id="PF00089">
    <property type="entry name" value="Trypsin"/>
    <property type="match status" value="1"/>
</dbReference>
<feature type="disulfide bond" evidence="11">
    <location>
        <begin position="179"/>
        <end position="188"/>
    </location>
</feature>
<evidence type="ECO:0000313" key="19">
    <source>
        <dbReference type="Proteomes" id="UP000515152"/>
    </source>
</evidence>
<dbReference type="InterPro" id="IPR000001">
    <property type="entry name" value="Kringle"/>
</dbReference>
<dbReference type="FunFam" id="2.40.20.10:FF:000001">
    <property type="entry name" value="Urokinase-type plasminogen activator"/>
    <property type="match status" value="1"/>
</dbReference>
<keyword evidence="3 12" id="KW-0420">Kringle</keyword>
<dbReference type="Gene3D" id="2.10.25.10">
    <property type="entry name" value="Laminin"/>
    <property type="match status" value="2"/>
</dbReference>
<dbReference type="PRINTS" id="PR00018">
    <property type="entry name" value="KRINGLE"/>
</dbReference>
<dbReference type="CDD" id="cd00190">
    <property type="entry name" value="Tryp_SPc"/>
    <property type="match status" value="1"/>
</dbReference>